<gene>
    <name evidence="1" type="ORF">CLV72_11626</name>
</gene>
<keyword evidence="2" id="KW-1185">Reference proteome</keyword>
<dbReference type="InterPro" id="IPR035198">
    <property type="entry name" value="SU10_MCP"/>
</dbReference>
<evidence type="ECO:0000313" key="1">
    <source>
        <dbReference type="EMBL" id="PRX90830.1"/>
    </source>
</evidence>
<dbReference type="RefSeq" id="WP_106253779.1">
    <property type="nucleotide sequence ID" value="NZ_PVZC01000016.1"/>
</dbReference>
<dbReference type="EMBL" id="PVZC01000016">
    <property type="protein sequence ID" value="PRX90830.1"/>
    <property type="molecule type" value="Genomic_DNA"/>
</dbReference>
<organism evidence="1 2">
    <name type="scientific">Allonocardiopsis opalescens</name>
    <dbReference type="NCBI Taxonomy" id="1144618"/>
    <lineage>
        <taxon>Bacteria</taxon>
        <taxon>Bacillati</taxon>
        <taxon>Actinomycetota</taxon>
        <taxon>Actinomycetes</taxon>
        <taxon>Streptosporangiales</taxon>
        <taxon>Allonocardiopsis</taxon>
    </lineage>
</organism>
<dbReference type="AlphaFoldDB" id="A0A2T0PPK1"/>
<name>A0A2T0PPK1_9ACTN</name>
<evidence type="ECO:0000313" key="2">
    <source>
        <dbReference type="Proteomes" id="UP000237846"/>
    </source>
</evidence>
<sequence>MPGITGMGNTFDLPNFVGELFAVTPTDTPFLSAIGGLTGGEIADGILFQWQGYDLRSPDAARQRVEGAAAPTAEARVRFNVTNVVEIHQEAVEVSYTKLAATGQFHSTGSAHPGAVGLAGANPVLNELDWQVDQQLIQIARDVEVSFLTGTFHNPGTNATARRTRGIMAATETNTSDRSTEIGTATIEADNETFTLAAHGLSDGDAVVVTALTGGAVGVLATNTLYYVTGATANTFTLAAKPGGTTIAFATDGGADVHSAAALTEGMVLDILQDVWTSGGIQQSDTATLMCNAAIKRALTKIFITDAGFQESSRTVGGVRVMTIETDFGTLNVMLNRHMPTSALQVVSLEQCAPVFLPIPGRGFLFVEPLAKEGASEKSQIYGEIGLRYGNEKTHGKLLGVTAPAGA</sequence>
<dbReference type="Proteomes" id="UP000237846">
    <property type="component" value="Unassembled WGS sequence"/>
</dbReference>
<dbReference type="OrthoDB" id="4578721at2"/>
<reference evidence="1 2" key="1">
    <citation type="submission" date="2018-03" db="EMBL/GenBank/DDBJ databases">
        <title>Genomic Encyclopedia of Archaeal and Bacterial Type Strains, Phase II (KMG-II): from individual species to whole genera.</title>
        <authorList>
            <person name="Goeker M."/>
        </authorList>
    </citation>
    <scope>NUCLEOTIDE SEQUENCE [LARGE SCALE GENOMIC DNA]</scope>
    <source>
        <strain evidence="1 2">DSM 45601</strain>
    </source>
</reference>
<accession>A0A2T0PPK1</accession>
<comment type="caution">
    <text evidence="1">The sequence shown here is derived from an EMBL/GenBank/DDBJ whole genome shotgun (WGS) entry which is preliminary data.</text>
</comment>
<proteinExistence type="predicted"/>
<dbReference type="Pfam" id="PF17236">
    <property type="entry name" value="SU10_MCP"/>
    <property type="match status" value="1"/>
</dbReference>
<protein>
    <submittedName>
        <fullName evidence="1">Uncharacterized protein</fullName>
    </submittedName>
</protein>